<sequence>MKASQIRIVECGEFNLQRGVILKRKFEKLLQLVLKGERRDLSGILNLVLVDTEKMRELKERFFGKRESSDVMSFFYGEEEDQTWGEVIICIPVALEQAKVAGNSIDDEISLLFIHGLLHCLGYDDQEPQDLQVMSEKQEHYLNAFKKYLLFEKLINKALKQLDLSYAPYSGYRVASALLCTDGTIVTGVNVENASFGLSICAERVAVSKAVSMGKRDFEAIAIVSEKRDFCYPCGACLQVLTEFSPGIKVLVARSSEDFKVLGLEELLPHSFSLKQ</sequence>
<comment type="similarity">
    <text evidence="3 11">Belongs to the endoribonuclease YbeY family.</text>
</comment>
<dbReference type="NCBIfam" id="TIGR00043">
    <property type="entry name" value="rRNA maturation RNase YbeY"/>
    <property type="match status" value="1"/>
</dbReference>
<dbReference type="Proteomes" id="UP001461341">
    <property type="component" value="Chromosome"/>
</dbReference>
<feature type="binding site" evidence="11">
    <location>
        <position position="119"/>
    </location>
    <ligand>
        <name>Zn(2+)</name>
        <dbReference type="ChEBI" id="CHEBI:29105"/>
        <note>catalytic</note>
    </ligand>
</feature>
<dbReference type="Pfam" id="PF00383">
    <property type="entry name" value="dCMP_cyt_deam_1"/>
    <property type="match status" value="1"/>
</dbReference>
<comment type="function">
    <text evidence="1">This enzyme scavenges exogenous and endogenous cytidine and 2'-deoxycytidine for UMP synthesis.</text>
</comment>
<proteinExistence type="inferred from homology"/>
<dbReference type="NCBIfam" id="TIGR01354">
    <property type="entry name" value="cyt_deam_tetra"/>
    <property type="match status" value="1"/>
</dbReference>
<dbReference type="PROSITE" id="PS00903">
    <property type="entry name" value="CYT_DCMP_DEAMINASES_1"/>
    <property type="match status" value="1"/>
</dbReference>
<dbReference type="CDD" id="cd01283">
    <property type="entry name" value="cytidine_deaminase"/>
    <property type="match status" value="1"/>
</dbReference>
<evidence type="ECO:0000313" key="14">
    <source>
        <dbReference type="Proteomes" id="UP001461341"/>
    </source>
</evidence>
<protein>
    <recommendedName>
        <fullName evidence="11">Endoribonuclease YbeY</fullName>
        <ecNumber evidence="11">3.1.-.-</ecNumber>
    </recommendedName>
</protein>
<evidence type="ECO:0000256" key="8">
    <source>
        <dbReference type="ARBA" id="ARBA00022833"/>
    </source>
</evidence>
<comment type="subcellular location">
    <subcellularLocation>
        <location evidence="11">Cytoplasm</location>
    </subcellularLocation>
</comment>
<keyword evidence="14" id="KW-1185">Reference proteome</keyword>
<evidence type="ECO:0000313" key="13">
    <source>
        <dbReference type="EMBL" id="WZL75097.1"/>
    </source>
</evidence>
<evidence type="ECO:0000256" key="5">
    <source>
        <dbReference type="ARBA" id="ARBA00022723"/>
    </source>
</evidence>
<comment type="cofactor">
    <cofactor evidence="11">
        <name>Zn(2+)</name>
        <dbReference type="ChEBI" id="CHEBI:29105"/>
    </cofactor>
    <text evidence="11">Binds 1 zinc ion.</text>
</comment>
<dbReference type="SUPFAM" id="SSF55486">
    <property type="entry name" value="Metalloproteases ('zincins'), catalytic domain"/>
    <property type="match status" value="1"/>
</dbReference>
<name>A0ABZ2Y889_9BACT</name>
<comment type="catalytic activity">
    <reaction evidence="9">
        <text>2'-deoxycytidine + H2O + H(+) = 2'-deoxyuridine + NH4(+)</text>
        <dbReference type="Rhea" id="RHEA:13433"/>
        <dbReference type="ChEBI" id="CHEBI:15377"/>
        <dbReference type="ChEBI" id="CHEBI:15378"/>
        <dbReference type="ChEBI" id="CHEBI:15698"/>
        <dbReference type="ChEBI" id="CHEBI:16450"/>
        <dbReference type="ChEBI" id="CHEBI:28938"/>
        <dbReference type="EC" id="3.5.4.5"/>
    </reaction>
</comment>
<evidence type="ECO:0000256" key="2">
    <source>
        <dbReference type="ARBA" id="ARBA00006576"/>
    </source>
</evidence>
<evidence type="ECO:0000256" key="4">
    <source>
        <dbReference type="ARBA" id="ARBA00022722"/>
    </source>
</evidence>
<dbReference type="InterPro" id="IPR002125">
    <property type="entry name" value="CMP_dCMP_dom"/>
</dbReference>
<feature type="domain" description="CMP/dCMP-type deaminase" evidence="12">
    <location>
        <begin position="149"/>
        <end position="275"/>
    </location>
</feature>
<evidence type="ECO:0000256" key="10">
    <source>
        <dbReference type="ARBA" id="ARBA00049558"/>
    </source>
</evidence>
<dbReference type="GO" id="GO:0004126">
    <property type="term" value="F:cytidine deaminase activity"/>
    <property type="evidence" value="ECO:0007669"/>
    <property type="project" value="UniProtKB-EC"/>
</dbReference>
<dbReference type="InterPro" id="IPR002036">
    <property type="entry name" value="YbeY"/>
</dbReference>
<feature type="binding site" evidence="11">
    <location>
        <position position="115"/>
    </location>
    <ligand>
        <name>Zn(2+)</name>
        <dbReference type="ChEBI" id="CHEBI:29105"/>
        <note>catalytic</note>
    </ligand>
</feature>
<dbReference type="EC" id="3.1.-.-" evidence="11"/>
<dbReference type="InterPro" id="IPR023091">
    <property type="entry name" value="MetalPrtase_cat_dom_sf_prd"/>
</dbReference>
<keyword evidence="7 11" id="KW-0378">Hydrolase</keyword>
<gene>
    <name evidence="13" type="primary">cdd</name>
    <name evidence="11" type="synonym">ybeY</name>
    <name evidence="13" type="ORF">QBE54_05700</name>
</gene>
<dbReference type="InterPro" id="IPR016192">
    <property type="entry name" value="APOBEC/CMP_deaminase_Zn-bd"/>
</dbReference>
<accession>A0ABZ2Y889</accession>
<dbReference type="PANTHER" id="PTHR11644:SF2">
    <property type="entry name" value="CYTIDINE DEAMINASE"/>
    <property type="match status" value="1"/>
</dbReference>
<dbReference type="EMBL" id="CP121689">
    <property type="protein sequence ID" value="WZL75097.1"/>
    <property type="molecule type" value="Genomic_DNA"/>
</dbReference>
<comment type="function">
    <text evidence="11">Single strand-specific metallo-endoribonuclease involved in late-stage 70S ribosome quality control and in maturation of the 3' terminus of the 16S rRNA.</text>
</comment>
<keyword evidence="8 11" id="KW-0862">Zinc</keyword>
<reference evidence="13 14" key="1">
    <citation type="submission" date="2023-03" db="EMBL/GenBank/DDBJ databases">
        <title>Novel Species.</title>
        <authorList>
            <person name="Ma S."/>
        </authorList>
    </citation>
    <scope>NUCLEOTIDE SEQUENCE [LARGE SCALE GENOMIC DNA]</scope>
    <source>
        <strain evidence="13 14">B11</strain>
    </source>
</reference>
<dbReference type="Gene3D" id="3.40.140.10">
    <property type="entry name" value="Cytidine Deaminase, domain 2"/>
    <property type="match status" value="1"/>
</dbReference>
<dbReference type="NCBIfam" id="NF004064">
    <property type="entry name" value="PRK05578.1"/>
    <property type="match status" value="1"/>
</dbReference>
<keyword evidence="4 11" id="KW-0540">Nuclease</keyword>
<evidence type="ECO:0000256" key="11">
    <source>
        <dbReference type="HAMAP-Rule" id="MF_00009"/>
    </source>
</evidence>
<dbReference type="HAMAP" id="MF_00009">
    <property type="entry name" value="Endoribonucl_YbeY"/>
    <property type="match status" value="1"/>
</dbReference>
<dbReference type="Gene3D" id="3.40.390.30">
    <property type="entry name" value="Metalloproteases ('zincins'), catalytic domain"/>
    <property type="match status" value="1"/>
</dbReference>
<evidence type="ECO:0000256" key="7">
    <source>
        <dbReference type="ARBA" id="ARBA00022801"/>
    </source>
</evidence>
<evidence type="ECO:0000256" key="6">
    <source>
        <dbReference type="ARBA" id="ARBA00022759"/>
    </source>
</evidence>
<keyword evidence="11" id="KW-0963">Cytoplasm</keyword>
<feature type="binding site" evidence="11">
    <location>
        <position position="125"/>
    </location>
    <ligand>
        <name>Zn(2+)</name>
        <dbReference type="ChEBI" id="CHEBI:29105"/>
        <note>catalytic</note>
    </ligand>
</feature>
<dbReference type="InterPro" id="IPR050202">
    <property type="entry name" value="Cyt/Deoxycyt_deaminase"/>
</dbReference>
<dbReference type="Pfam" id="PF02130">
    <property type="entry name" value="YbeY"/>
    <property type="match status" value="1"/>
</dbReference>
<dbReference type="PANTHER" id="PTHR11644">
    <property type="entry name" value="CYTIDINE DEAMINASE"/>
    <property type="match status" value="1"/>
</dbReference>
<evidence type="ECO:0000256" key="9">
    <source>
        <dbReference type="ARBA" id="ARBA00049252"/>
    </source>
</evidence>
<comment type="similarity">
    <text evidence="2">Belongs to the cytidine and deoxycytidylate deaminase family.</text>
</comment>
<organism evidence="13 14">
    <name type="scientific">Thermatribacter velox</name>
    <dbReference type="NCBI Taxonomy" id="3039681"/>
    <lineage>
        <taxon>Bacteria</taxon>
        <taxon>Pseudomonadati</taxon>
        <taxon>Atribacterota</taxon>
        <taxon>Atribacteria</taxon>
        <taxon>Atribacterales</taxon>
        <taxon>Thermatribacteraceae</taxon>
        <taxon>Thermatribacter</taxon>
    </lineage>
</organism>
<keyword evidence="11" id="KW-0690">Ribosome biogenesis</keyword>
<keyword evidence="6 11" id="KW-0255">Endonuclease</keyword>
<dbReference type="InterPro" id="IPR006262">
    <property type="entry name" value="Cyt_deam_tetra"/>
</dbReference>
<keyword evidence="11" id="KW-0698">rRNA processing</keyword>
<evidence type="ECO:0000259" key="12">
    <source>
        <dbReference type="PROSITE" id="PS51747"/>
    </source>
</evidence>
<dbReference type="SUPFAM" id="SSF53927">
    <property type="entry name" value="Cytidine deaminase-like"/>
    <property type="match status" value="1"/>
</dbReference>
<evidence type="ECO:0000256" key="3">
    <source>
        <dbReference type="ARBA" id="ARBA00010875"/>
    </source>
</evidence>
<keyword evidence="5 11" id="KW-0479">Metal-binding</keyword>
<comment type="catalytic activity">
    <reaction evidence="10">
        <text>cytidine + H2O + H(+) = uridine + NH4(+)</text>
        <dbReference type="Rhea" id="RHEA:16069"/>
        <dbReference type="ChEBI" id="CHEBI:15377"/>
        <dbReference type="ChEBI" id="CHEBI:15378"/>
        <dbReference type="ChEBI" id="CHEBI:16704"/>
        <dbReference type="ChEBI" id="CHEBI:17562"/>
        <dbReference type="ChEBI" id="CHEBI:28938"/>
        <dbReference type="EC" id="3.5.4.5"/>
    </reaction>
</comment>
<dbReference type="InterPro" id="IPR016193">
    <property type="entry name" value="Cytidine_deaminase-like"/>
</dbReference>
<dbReference type="RefSeq" id="WP_369017243.1">
    <property type="nucleotide sequence ID" value="NZ_CP121689.1"/>
</dbReference>
<dbReference type="PROSITE" id="PS51747">
    <property type="entry name" value="CYT_DCMP_DEAMINASES_2"/>
    <property type="match status" value="1"/>
</dbReference>
<evidence type="ECO:0000256" key="1">
    <source>
        <dbReference type="ARBA" id="ARBA00003949"/>
    </source>
</evidence>